<evidence type="ECO:0000259" key="2">
    <source>
        <dbReference type="Pfam" id="PF00534"/>
    </source>
</evidence>
<dbReference type="Pfam" id="PF00534">
    <property type="entry name" value="Glycos_transf_1"/>
    <property type="match status" value="1"/>
</dbReference>
<dbReference type="GO" id="GO:0009103">
    <property type="term" value="P:lipopolysaccharide biosynthetic process"/>
    <property type="evidence" value="ECO:0007669"/>
    <property type="project" value="TreeGrafter"/>
</dbReference>
<dbReference type="EMBL" id="LMAI01000001">
    <property type="protein sequence ID" value="KUJ58272.1"/>
    <property type="molecule type" value="Genomic_DNA"/>
</dbReference>
<dbReference type="PANTHER" id="PTHR46401">
    <property type="entry name" value="GLYCOSYLTRANSFERASE WBBK-RELATED"/>
    <property type="match status" value="1"/>
</dbReference>
<accession>A0A101CL81</accession>
<evidence type="ECO:0000313" key="4">
    <source>
        <dbReference type="Proteomes" id="UP000054388"/>
    </source>
</evidence>
<evidence type="ECO:0000256" key="1">
    <source>
        <dbReference type="ARBA" id="ARBA00022679"/>
    </source>
</evidence>
<proteinExistence type="predicted"/>
<dbReference type="Gene3D" id="3.40.50.2000">
    <property type="entry name" value="Glycogen Phosphorylase B"/>
    <property type="match status" value="1"/>
</dbReference>
<dbReference type="RefSeq" id="WP_059135347.1">
    <property type="nucleotide sequence ID" value="NZ_LMAI01000001.1"/>
</dbReference>
<name>A0A101CL81_9FLAO</name>
<dbReference type="PANTHER" id="PTHR46401:SF2">
    <property type="entry name" value="GLYCOSYLTRANSFERASE WBBK-RELATED"/>
    <property type="match status" value="1"/>
</dbReference>
<evidence type="ECO:0000313" key="3">
    <source>
        <dbReference type="EMBL" id="KUJ58272.1"/>
    </source>
</evidence>
<sequence>MILIDAVYIHETGGKVLLDYLIAELEKSNNKQIFYLFDDRISADFYALKSSNQSLFIKASYIKRLNFYLQNKTRFSKVLCFANVPPPIELNAEIYTFFHQYIYLKIPKKYPIKNSVIYYLKTKVIKFLKSNTDFWIVQNENIKSLLKAKFDLSENRIFTLPFYPPINAAPSLKRNPVGFLYVSNPFPHKNHYRLIDAFCQFYDQEKKGELILTVDKSYKLLWDYIENKIRENYPIKNLGFVKREDLGRLYQENKFLIFPSLTESFGLGIVEALDSGCDILAADMSYTYEVCKPTLVFDPYDITSIKNVFIRAAYDKNLEHSSSKVQNKIKELIELLTL</sequence>
<organism evidence="3 4">
    <name type="scientific">Chryseobacterium aquaticum subsp. greenlandense</name>
    <dbReference type="NCBI Taxonomy" id="345663"/>
    <lineage>
        <taxon>Bacteria</taxon>
        <taxon>Pseudomonadati</taxon>
        <taxon>Bacteroidota</taxon>
        <taxon>Flavobacteriia</taxon>
        <taxon>Flavobacteriales</taxon>
        <taxon>Weeksellaceae</taxon>
        <taxon>Chryseobacterium group</taxon>
        <taxon>Chryseobacterium</taxon>
    </lineage>
</organism>
<comment type="caution">
    <text evidence="3">The sequence shown here is derived from an EMBL/GenBank/DDBJ whole genome shotgun (WGS) entry which is preliminary data.</text>
</comment>
<dbReference type="AlphaFoldDB" id="A0A101CL81"/>
<reference evidence="3 4" key="1">
    <citation type="submission" date="2015-10" db="EMBL/GenBank/DDBJ databases">
        <title>Genome sequence of Chryseobacterium greenlandense.</title>
        <authorList>
            <person name="Newman J."/>
            <person name="Fischer K."/>
            <person name="Miller J."/>
        </authorList>
    </citation>
    <scope>NUCLEOTIDE SEQUENCE [LARGE SCALE GENOMIC DNA]</scope>
    <source>
        <strain evidence="3 4">UMB34</strain>
    </source>
</reference>
<dbReference type="SUPFAM" id="SSF53756">
    <property type="entry name" value="UDP-Glycosyltransferase/glycogen phosphorylase"/>
    <property type="match status" value="1"/>
</dbReference>
<dbReference type="InterPro" id="IPR001296">
    <property type="entry name" value="Glyco_trans_1"/>
</dbReference>
<protein>
    <recommendedName>
        <fullName evidence="2">Glycosyl transferase family 1 domain-containing protein</fullName>
    </recommendedName>
</protein>
<gene>
    <name evidence="3" type="ORF">AR686_00235</name>
</gene>
<dbReference type="GO" id="GO:0016757">
    <property type="term" value="F:glycosyltransferase activity"/>
    <property type="evidence" value="ECO:0007669"/>
    <property type="project" value="InterPro"/>
</dbReference>
<keyword evidence="1" id="KW-0808">Transferase</keyword>
<dbReference type="Proteomes" id="UP000054388">
    <property type="component" value="Unassembled WGS sequence"/>
</dbReference>
<feature type="domain" description="Glycosyl transferase family 1" evidence="2">
    <location>
        <begin position="175"/>
        <end position="321"/>
    </location>
</feature>